<dbReference type="EMBL" id="LAZR01064006">
    <property type="protein sequence ID" value="KKK58395.1"/>
    <property type="molecule type" value="Genomic_DNA"/>
</dbReference>
<comment type="caution">
    <text evidence="1">The sequence shown here is derived from an EMBL/GenBank/DDBJ whole genome shotgun (WGS) entry which is preliminary data.</text>
</comment>
<evidence type="ECO:0000313" key="1">
    <source>
        <dbReference type="EMBL" id="KKK58395.1"/>
    </source>
</evidence>
<reference evidence="1" key="1">
    <citation type="journal article" date="2015" name="Nature">
        <title>Complex archaea that bridge the gap between prokaryotes and eukaryotes.</title>
        <authorList>
            <person name="Spang A."/>
            <person name="Saw J.H."/>
            <person name="Jorgensen S.L."/>
            <person name="Zaremba-Niedzwiedzka K."/>
            <person name="Martijn J."/>
            <person name="Lind A.E."/>
            <person name="van Eijk R."/>
            <person name="Schleper C."/>
            <person name="Guy L."/>
            <person name="Ettema T.J."/>
        </authorList>
    </citation>
    <scope>NUCLEOTIDE SEQUENCE</scope>
</reference>
<dbReference type="AlphaFoldDB" id="A0A0F8XBU1"/>
<gene>
    <name evidence="1" type="ORF">LCGC14_3044880</name>
</gene>
<feature type="non-terminal residue" evidence="1">
    <location>
        <position position="76"/>
    </location>
</feature>
<sequence>MASDPTTVTKLDELMAAIQGYDDPRRAAGEWKQVYRLLQNTELPPGRVTGVVGMRDMPGLAALIDQLRAPVPTARP</sequence>
<name>A0A0F8XBU1_9ZZZZ</name>
<organism evidence="1">
    <name type="scientific">marine sediment metagenome</name>
    <dbReference type="NCBI Taxonomy" id="412755"/>
    <lineage>
        <taxon>unclassified sequences</taxon>
        <taxon>metagenomes</taxon>
        <taxon>ecological metagenomes</taxon>
    </lineage>
</organism>
<protein>
    <submittedName>
        <fullName evidence="1">Uncharacterized protein</fullName>
    </submittedName>
</protein>
<proteinExistence type="predicted"/>
<accession>A0A0F8XBU1</accession>